<sequence>MVFSYLMADFITSKTRITQSLSLGFAFGCYSDRTMKSYLPLFQNKTMLFRRELRPREITTK</sequence>
<organism evidence="1 2">
    <name type="scientific">Peromyscus maniculatus bairdii</name>
    <name type="common">Prairie deer mouse</name>
    <dbReference type="NCBI Taxonomy" id="230844"/>
    <lineage>
        <taxon>Eukaryota</taxon>
        <taxon>Metazoa</taxon>
        <taxon>Chordata</taxon>
        <taxon>Craniata</taxon>
        <taxon>Vertebrata</taxon>
        <taxon>Euteleostomi</taxon>
        <taxon>Mammalia</taxon>
        <taxon>Eutheria</taxon>
        <taxon>Euarchontoglires</taxon>
        <taxon>Glires</taxon>
        <taxon>Rodentia</taxon>
        <taxon>Myomorpha</taxon>
        <taxon>Muroidea</taxon>
        <taxon>Cricetidae</taxon>
        <taxon>Neotominae</taxon>
        <taxon>Peromyscus</taxon>
    </lineage>
</organism>
<dbReference type="InterPro" id="IPR012575">
    <property type="entry name" value="NDUB1"/>
</dbReference>
<dbReference type="Pfam" id="PF08040">
    <property type="entry name" value="NADH_oxidored"/>
    <property type="match status" value="1"/>
</dbReference>
<accession>A0A8C8W510</accession>
<proteinExistence type="predicted"/>
<evidence type="ECO:0000313" key="1">
    <source>
        <dbReference type="Ensembl" id="ENSPEMP00000035801.1"/>
    </source>
</evidence>
<name>A0A8C8W510_PERMB</name>
<evidence type="ECO:0000313" key="2">
    <source>
        <dbReference type="Proteomes" id="UP000694547"/>
    </source>
</evidence>
<reference evidence="1 2" key="1">
    <citation type="submission" date="2018-10" db="EMBL/GenBank/DDBJ databases">
        <title>Improved assembly of the deer mouse Peromyscus maniculatus genome.</title>
        <authorList>
            <person name="Lassance J.-M."/>
            <person name="Hoekstra H.E."/>
        </authorList>
    </citation>
    <scope>NUCLEOTIDE SEQUENCE [LARGE SCALE GENOMIC DNA]</scope>
</reference>
<dbReference type="AlphaFoldDB" id="A0A8C8W510"/>
<reference evidence="1" key="3">
    <citation type="submission" date="2025-09" db="UniProtKB">
        <authorList>
            <consortium name="Ensembl"/>
        </authorList>
    </citation>
    <scope>IDENTIFICATION</scope>
</reference>
<dbReference type="Proteomes" id="UP000694547">
    <property type="component" value="Chromosome 3"/>
</dbReference>
<keyword evidence="2" id="KW-1185">Reference proteome</keyword>
<protein>
    <submittedName>
        <fullName evidence="1">Uncharacterized protein</fullName>
    </submittedName>
</protein>
<reference evidence="1" key="2">
    <citation type="submission" date="2025-08" db="UniProtKB">
        <authorList>
            <consortium name="Ensembl"/>
        </authorList>
    </citation>
    <scope>IDENTIFICATION</scope>
</reference>
<dbReference type="GO" id="GO:0005739">
    <property type="term" value="C:mitochondrion"/>
    <property type="evidence" value="ECO:0007669"/>
    <property type="project" value="InterPro"/>
</dbReference>
<dbReference type="Ensembl" id="ENSPEMT00000037896.1">
    <property type="protein sequence ID" value="ENSPEMP00000035801.1"/>
    <property type="gene ID" value="ENSPEMG00000025085.1"/>
</dbReference>